<sequence length="128" mass="14642">MVTAITDGIKVCVETNYQPEYSSPGQSHYVFTYRITIENNGDYTIKLHRRHWYIHDANNAMREVEGDGVVGQQPVLEPGQKHQYVSGCNLRSGFGKMYGTYMMEKVVDGKEFAVNIPEFNMIVPYLLN</sequence>
<dbReference type="PANTHER" id="PTHR47191">
    <property type="entry name" value="OS05G0170800 PROTEIN"/>
    <property type="match status" value="1"/>
</dbReference>
<proteinExistence type="predicted"/>
<protein>
    <submittedName>
        <fullName evidence="2">Co2+/Mg2+ efflux protein ApaG</fullName>
    </submittedName>
</protein>
<name>A0A1E5T2N6_9BACT</name>
<dbReference type="PROSITE" id="PS51087">
    <property type="entry name" value="APAG"/>
    <property type="match status" value="1"/>
</dbReference>
<dbReference type="STRING" id="1563681.BFP71_17410"/>
<accession>A0A1E5T2N6</accession>
<comment type="caution">
    <text evidence="2">The sequence shown here is derived from an EMBL/GenBank/DDBJ whole genome shotgun (WGS) entry which is preliminary data.</text>
</comment>
<organism evidence="2 3">
    <name type="scientific">Roseivirga misakiensis</name>
    <dbReference type="NCBI Taxonomy" id="1563681"/>
    <lineage>
        <taxon>Bacteria</taxon>
        <taxon>Pseudomonadati</taxon>
        <taxon>Bacteroidota</taxon>
        <taxon>Cytophagia</taxon>
        <taxon>Cytophagales</taxon>
        <taxon>Roseivirgaceae</taxon>
        <taxon>Roseivirga</taxon>
    </lineage>
</organism>
<evidence type="ECO:0000259" key="1">
    <source>
        <dbReference type="PROSITE" id="PS51087"/>
    </source>
</evidence>
<dbReference type="EMBL" id="MDGQ01000005">
    <property type="protein sequence ID" value="OEK05644.1"/>
    <property type="molecule type" value="Genomic_DNA"/>
</dbReference>
<dbReference type="PANTHER" id="PTHR47191:SF2">
    <property type="entry name" value="OS05G0170800 PROTEIN"/>
    <property type="match status" value="1"/>
</dbReference>
<dbReference type="OrthoDB" id="9795226at2"/>
<evidence type="ECO:0000313" key="2">
    <source>
        <dbReference type="EMBL" id="OEK05644.1"/>
    </source>
</evidence>
<reference evidence="2 3" key="1">
    <citation type="submission" date="2016-08" db="EMBL/GenBank/DDBJ databases">
        <title>Draft genome of Fabibacter sp. strain SK-8.</title>
        <authorList>
            <person name="Wong S.-K."/>
            <person name="Hamasaki K."/>
            <person name="Yoshizawa S."/>
        </authorList>
    </citation>
    <scope>NUCLEOTIDE SEQUENCE [LARGE SCALE GENOMIC DNA]</scope>
    <source>
        <strain evidence="2 3">SK-8</strain>
    </source>
</reference>
<dbReference type="SUPFAM" id="SSF110069">
    <property type="entry name" value="ApaG-like"/>
    <property type="match status" value="1"/>
</dbReference>
<dbReference type="AlphaFoldDB" id="A0A1E5T2N6"/>
<dbReference type="Proteomes" id="UP000095552">
    <property type="component" value="Unassembled WGS sequence"/>
</dbReference>
<keyword evidence="3" id="KW-1185">Reference proteome</keyword>
<dbReference type="NCBIfam" id="NF003967">
    <property type="entry name" value="PRK05461.1"/>
    <property type="match status" value="1"/>
</dbReference>
<feature type="domain" description="ApaG" evidence="1">
    <location>
        <begin position="3"/>
        <end position="128"/>
    </location>
</feature>
<dbReference type="InterPro" id="IPR036767">
    <property type="entry name" value="ApaG_sf"/>
</dbReference>
<dbReference type="InterPro" id="IPR050718">
    <property type="entry name" value="ApaG-like"/>
</dbReference>
<gene>
    <name evidence="2" type="ORF">BFP71_17410</name>
</gene>
<dbReference type="InterPro" id="IPR007474">
    <property type="entry name" value="ApaG_domain"/>
</dbReference>
<evidence type="ECO:0000313" key="3">
    <source>
        <dbReference type="Proteomes" id="UP000095552"/>
    </source>
</evidence>
<dbReference type="Gene3D" id="2.60.40.1470">
    <property type="entry name" value="ApaG domain"/>
    <property type="match status" value="1"/>
</dbReference>
<dbReference type="Pfam" id="PF04379">
    <property type="entry name" value="DUF525"/>
    <property type="match status" value="1"/>
</dbReference>